<evidence type="ECO:0000256" key="1">
    <source>
        <dbReference type="ARBA" id="ARBA00000085"/>
    </source>
</evidence>
<dbReference type="Pfam" id="PF02518">
    <property type="entry name" value="HATPase_c"/>
    <property type="match status" value="1"/>
</dbReference>
<sequence length="345" mass="38510">MRILANGRINRLFGWVLLLSVGFSAVSGAAVRLYGQGAAWFVLAGALCMGAMVCAALFFYFRQQEKIMEEAVEQIRAYLSGDRDARIDCDEEGELYRLFHEVNSLAATLNAHAENEGRAKLYLKDTISNISHQLKTPLAALNIYNGILQEEAQGSPTIREFADLSEQELDRIETLVQNLLKIAKWDSGTIVLEKREENLAELLDGIEKHFAYQAQREEKKLVFSGGDEVTLLCDRGWMVEAISNLVKNALDHTKAGDTIQVEWRQLASMVQIVVRDNGSGIHPEDLPHIFKRFYRSRFSKDTQGVGLGLPLTKAVVEAHRGTIEVDSDPGRGAIFTISFLIPTKL</sequence>
<dbReference type="InterPro" id="IPR036890">
    <property type="entry name" value="HATPase_C_sf"/>
</dbReference>
<dbReference type="InterPro" id="IPR050351">
    <property type="entry name" value="BphY/WalK/GraS-like"/>
</dbReference>
<dbReference type="SUPFAM" id="SSF55874">
    <property type="entry name" value="ATPase domain of HSP90 chaperone/DNA topoisomerase II/histidine kinase"/>
    <property type="match status" value="1"/>
</dbReference>
<keyword evidence="12" id="KW-1185">Reference proteome</keyword>
<dbReference type="InterPro" id="IPR003660">
    <property type="entry name" value="HAMP_dom"/>
</dbReference>
<evidence type="ECO:0000313" key="12">
    <source>
        <dbReference type="Proteomes" id="UP001055185"/>
    </source>
</evidence>
<dbReference type="CDD" id="cd00082">
    <property type="entry name" value="HisKA"/>
    <property type="match status" value="1"/>
</dbReference>
<dbReference type="RefSeq" id="WP_238317821.1">
    <property type="nucleotide sequence ID" value="NZ_BQKV01000098.1"/>
</dbReference>
<dbReference type="InterPro" id="IPR005467">
    <property type="entry name" value="His_kinase_dom"/>
</dbReference>
<keyword evidence="8" id="KW-0472">Membrane</keyword>
<evidence type="ECO:0000259" key="10">
    <source>
        <dbReference type="PROSITE" id="PS50885"/>
    </source>
</evidence>
<evidence type="ECO:0000256" key="5">
    <source>
        <dbReference type="ARBA" id="ARBA00022679"/>
    </source>
</evidence>
<keyword evidence="4" id="KW-0597">Phosphoprotein</keyword>
<feature type="transmembrane region" description="Helical" evidence="8">
    <location>
        <begin position="38"/>
        <end position="61"/>
    </location>
</feature>
<dbReference type="EC" id="2.7.13.3" evidence="3"/>
<dbReference type="SMART" id="SM00388">
    <property type="entry name" value="HisKA"/>
    <property type="match status" value="1"/>
</dbReference>
<organism evidence="11 12">
    <name type="scientific">Faecalibacterium gallinarum</name>
    <dbReference type="NCBI Taxonomy" id="2903556"/>
    <lineage>
        <taxon>Bacteria</taxon>
        <taxon>Bacillati</taxon>
        <taxon>Bacillota</taxon>
        <taxon>Clostridia</taxon>
        <taxon>Eubacteriales</taxon>
        <taxon>Oscillospiraceae</taxon>
        <taxon>Faecalibacterium</taxon>
    </lineage>
</organism>
<evidence type="ECO:0000313" key="11">
    <source>
        <dbReference type="EMBL" id="GJN65610.1"/>
    </source>
</evidence>
<dbReference type="InterPro" id="IPR003594">
    <property type="entry name" value="HATPase_dom"/>
</dbReference>
<keyword evidence="8" id="KW-1133">Transmembrane helix</keyword>
<dbReference type="SUPFAM" id="SSF47384">
    <property type="entry name" value="Homodimeric domain of signal transducing histidine kinase"/>
    <property type="match status" value="1"/>
</dbReference>
<evidence type="ECO:0000256" key="6">
    <source>
        <dbReference type="ARBA" id="ARBA00022777"/>
    </source>
</evidence>
<dbReference type="Gene3D" id="3.30.565.10">
    <property type="entry name" value="Histidine kinase-like ATPase, C-terminal domain"/>
    <property type="match status" value="1"/>
</dbReference>
<feature type="domain" description="HAMP" evidence="10">
    <location>
        <begin position="62"/>
        <end position="114"/>
    </location>
</feature>
<evidence type="ECO:0000256" key="8">
    <source>
        <dbReference type="SAM" id="Phobius"/>
    </source>
</evidence>
<keyword evidence="8" id="KW-0812">Transmembrane</keyword>
<comment type="caution">
    <text evidence="11">The sequence shown here is derived from an EMBL/GenBank/DDBJ whole genome shotgun (WGS) entry which is preliminary data.</text>
</comment>
<dbReference type="EMBL" id="BQKV01000098">
    <property type="protein sequence ID" value="GJN65610.1"/>
    <property type="molecule type" value="Genomic_DNA"/>
</dbReference>
<accession>A0AA37N3R7</accession>
<dbReference type="AlphaFoldDB" id="A0AA37N3R7"/>
<dbReference type="PANTHER" id="PTHR45453">
    <property type="entry name" value="PHOSPHATE REGULON SENSOR PROTEIN PHOR"/>
    <property type="match status" value="1"/>
</dbReference>
<dbReference type="Proteomes" id="UP001055185">
    <property type="component" value="Unassembled WGS sequence"/>
</dbReference>
<dbReference type="PROSITE" id="PS50885">
    <property type="entry name" value="HAMP"/>
    <property type="match status" value="1"/>
</dbReference>
<dbReference type="InterPro" id="IPR003661">
    <property type="entry name" value="HisK_dim/P_dom"/>
</dbReference>
<dbReference type="Pfam" id="PF00512">
    <property type="entry name" value="HisKA"/>
    <property type="match status" value="1"/>
</dbReference>
<dbReference type="Gene3D" id="1.10.287.130">
    <property type="match status" value="1"/>
</dbReference>
<dbReference type="PRINTS" id="PR00344">
    <property type="entry name" value="BCTRLSENSOR"/>
</dbReference>
<dbReference type="GO" id="GO:0005886">
    <property type="term" value="C:plasma membrane"/>
    <property type="evidence" value="ECO:0007669"/>
    <property type="project" value="TreeGrafter"/>
</dbReference>
<dbReference type="PROSITE" id="PS50109">
    <property type="entry name" value="HIS_KIN"/>
    <property type="match status" value="1"/>
</dbReference>
<evidence type="ECO:0000256" key="2">
    <source>
        <dbReference type="ARBA" id="ARBA00004370"/>
    </source>
</evidence>
<dbReference type="GO" id="GO:0004721">
    <property type="term" value="F:phosphoprotein phosphatase activity"/>
    <property type="evidence" value="ECO:0007669"/>
    <property type="project" value="TreeGrafter"/>
</dbReference>
<dbReference type="FunFam" id="3.30.565.10:FF:000006">
    <property type="entry name" value="Sensor histidine kinase WalK"/>
    <property type="match status" value="1"/>
</dbReference>
<evidence type="ECO:0000256" key="3">
    <source>
        <dbReference type="ARBA" id="ARBA00012438"/>
    </source>
</evidence>
<feature type="domain" description="Histidine kinase" evidence="9">
    <location>
        <begin position="129"/>
        <end position="343"/>
    </location>
</feature>
<reference evidence="11" key="1">
    <citation type="journal article" date="2022" name="Int. J. Syst. Evol. Microbiol.">
        <title>Genome-based, phenotypic and chemotaxonomic classification of Faecalibacterium strains: proposal of three novel species Faecalibacterium duncaniae sp. nov., Faecalibacterium hattorii sp. nov. and Faecalibacterium gallinarum sp. nov. .</title>
        <authorList>
            <person name="Sakamoto M."/>
            <person name="Sakurai N."/>
            <person name="Tanno H."/>
            <person name="Iino T."/>
            <person name="Ohkuma M."/>
            <person name="Endo A."/>
        </authorList>
    </citation>
    <scope>NUCLEOTIDE SEQUENCE</scope>
    <source>
        <strain evidence="11">JCM 17207</strain>
    </source>
</reference>
<dbReference type="InterPro" id="IPR036097">
    <property type="entry name" value="HisK_dim/P_sf"/>
</dbReference>
<evidence type="ECO:0000256" key="4">
    <source>
        <dbReference type="ARBA" id="ARBA00022553"/>
    </source>
</evidence>
<evidence type="ECO:0000256" key="7">
    <source>
        <dbReference type="ARBA" id="ARBA00023012"/>
    </source>
</evidence>
<comment type="catalytic activity">
    <reaction evidence="1">
        <text>ATP + protein L-histidine = ADP + protein N-phospho-L-histidine.</text>
        <dbReference type="EC" id="2.7.13.3"/>
    </reaction>
</comment>
<dbReference type="GO" id="GO:0000155">
    <property type="term" value="F:phosphorelay sensor kinase activity"/>
    <property type="evidence" value="ECO:0007669"/>
    <property type="project" value="InterPro"/>
</dbReference>
<gene>
    <name evidence="11" type="ORF">JCM17207_22350</name>
</gene>
<keyword evidence="7" id="KW-0902">Two-component regulatory system</keyword>
<protein>
    <recommendedName>
        <fullName evidence="3">histidine kinase</fullName>
        <ecNumber evidence="3">2.7.13.3</ecNumber>
    </recommendedName>
</protein>
<name>A0AA37N3R7_9FIRM</name>
<dbReference type="InterPro" id="IPR004358">
    <property type="entry name" value="Sig_transdc_His_kin-like_C"/>
</dbReference>
<keyword evidence="5" id="KW-0808">Transferase</keyword>
<comment type="subcellular location">
    <subcellularLocation>
        <location evidence="2">Membrane</location>
    </subcellularLocation>
</comment>
<dbReference type="CDD" id="cd00075">
    <property type="entry name" value="HATPase"/>
    <property type="match status" value="1"/>
</dbReference>
<evidence type="ECO:0000259" key="9">
    <source>
        <dbReference type="PROSITE" id="PS50109"/>
    </source>
</evidence>
<keyword evidence="6" id="KW-0418">Kinase</keyword>
<dbReference type="PANTHER" id="PTHR45453:SF1">
    <property type="entry name" value="PHOSPHATE REGULON SENSOR PROTEIN PHOR"/>
    <property type="match status" value="1"/>
</dbReference>
<proteinExistence type="predicted"/>
<dbReference type="GO" id="GO:0016036">
    <property type="term" value="P:cellular response to phosphate starvation"/>
    <property type="evidence" value="ECO:0007669"/>
    <property type="project" value="TreeGrafter"/>
</dbReference>
<dbReference type="SMART" id="SM00387">
    <property type="entry name" value="HATPase_c"/>
    <property type="match status" value="1"/>
</dbReference>